<dbReference type="Proteomes" id="UP001172680">
    <property type="component" value="Unassembled WGS sequence"/>
</dbReference>
<dbReference type="EMBL" id="JAPDRP010000020">
    <property type="protein sequence ID" value="KAJ9638840.1"/>
    <property type="molecule type" value="Genomic_DNA"/>
</dbReference>
<accession>A0ACC2YU57</accession>
<comment type="caution">
    <text evidence="1">The sequence shown here is derived from an EMBL/GenBank/DDBJ whole genome shotgun (WGS) entry which is preliminary data.</text>
</comment>
<reference evidence="1" key="1">
    <citation type="submission" date="2022-10" db="EMBL/GenBank/DDBJ databases">
        <title>Culturing micro-colonial fungi from biological soil crusts in the Mojave desert and describing Neophaeococcomyces mojavensis, and introducing the new genera and species Taxawa tesnikishii.</title>
        <authorList>
            <person name="Kurbessoian T."/>
            <person name="Stajich J.E."/>
        </authorList>
    </citation>
    <scope>NUCLEOTIDE SEQUENCE</scope>
    <source>
        <strain evidence="1">JES_115</strain>
    </source>
</reference>
<protein>
    <submittedName>
        <fullName evidence="1">Uncharacterized protein</fullName>
    </submittedName>
</protein>
<gene>
    <name evidence="1" type="ORF">H2199_006700</name>
</gene>
<evidence type="ECO:0000313" key="2">
    <source>
        <dbReference type="Proteomes" id="UP001172680"/>
    </source>
</evidence>
<proteinExistence type="predicted"/>
<sequence length="480" mass="53693">MVVVIISVTLASLNEVFADDRSSYWNQNDSFVNFTHGRFVFDEANEMARRHTKFNMNALADIAVDEVGALHCVNIEKCSDGLYNKSSILTMDCGRQVVAKVRDPNAGLPYYTTASEVATMHFVRDVFGTPAPQVYASNANVEGNLVGAEYIIMEKVRGIQLRFVWARLHALDKAKIVYAIARHQRQWSLVSFRQFGSLYYAKDVEDEGLGDWDSVLDYRMAVGHREIAAIKSSPHLPKQMAMLSGSGIYEPSAAEKLSALQSYLNIIKYLLPTDSAISASHLWHNDLHDENIFVGPSNPTKITGIIDWQGIQLAPLFDHTLQPAFLNYDGPEVEGLEQPALPDNLDALPATERRAAIKLYHDSSLVGASRILTHKKSEPLYRALEFQNSHSAYLLLIFRNLFEIGEAQFRWNILTLEDRWADLPGVRALENPAFPLSFSAAECEEIETDVNGADVGIQVMETVREALGEFWPDKGCLGHE</sequence>
<evidence type="ECO:0000313" key="1">
    <source>
        <dbReference type="EMBL" id="KAJ9638840.1"/>
    </source>
</evidence>
<keyword evidence="2" id="KW-1185">Reference proteome</keyword>
<name>A0ACC2YU57_9PEZI</name>
<organism evidence="1 2">
    <name type="scientific">Coniosporium tulheliwenetii</name>
    <dbReference type="NCBI Taxonomy" id="3383036"/>
    <lineage>
        <taxon>Eukaryota</taxon>
        <taxon>Fungi</taxon>
        <taxon>Dikarya</taxon>
        <taxon>Ascomycota</taxon>
        <taxon>Pezizomycotina</taxon>
        <taxon>Dothideomycetes</taxon>
        <taxon>Dothideomycetes incertae sedis</taxon>
        <taxon>Coniosporium</taxon>
    </lineage>
</organism>